<comment type="caution">
    <text evidence="2">The sequence shown here is derived from an EMBL/GenBank/DDBJ whole genome shotgun (WGS) entry which is preliminary data.</text>
</comment>
<accession>A0ABY2YVJ8</accession>
<evidence type="ECO:0000256" key="1">
    <source>
        <dbReference type="SAM" id="Phobius"/>
    </source>
</evidence>
<organism evidence="2 3">
    <name type="scientific">Apilactobacillus timberlakei</name>
    <dbReference type="NCBI Taxonomy" id="2008380"/>
    <lineage>
        <taxon>Bacteria</taxon>
        <taxon>Bacillati</taxon>
        <taxon>Bacillota</taxon>
        <taxon>Bacilli</taxon>
        <taxon>Lactobacillales</taxon>
        <taxon>Lactobacillaceae</taxon>
        <taxon>Apilactobacillus</taxon>
    </lineage>
</organism>
<feature type="transmembrane region" description="Helical" evidence="1">
    <location>
        <begin position="89"/>
        <end position="106"/>
    </location>
</feature>
<evidence type="ECO:0000313" key="2">
    <source>
        <dbReference type="EMBL" id="TPR16142.1"/>
    </source>
</evidence>
<name>A0ABY2YVJ8_9LACO</name>
<dbReference type="EMBL" id="QUAM01000001">
    <property type="protein sequence ID" value="TPR16142.1"/>
    <property type="molecule type" value="Genomic_DNA"/>
</dbReference>
<evidence type="ECO:0000313" key="3">
    <source>
        <dbReference type="Proteomes" id="UP000767392"/>
    </source>
</evidence>
<keyword evidence="1" id="KW-1133">Transmembrane helix</keyword>
<dbReference type="RefSeq" id="WP_105987395.1">
    <property type="nucleotide sequence ID" value="NZ_QUAM01000001.1"/>
</dbReference>
<sequence>MHPTFMDDEAFTMGMVHHNYKEILDLTALDIHPPLYYIVLKVFLTLTTFWTSNIFVEVFFARVLSIICSMIAFYYLCRLSEYFGFKHNKYLLWFAFLFMPFITGYGEQLTNIRMYAFSIMLMAIEIYYLIIYINCKPSKKYLFIFTLATILNFYTNYFSAVVAGTYLFLFFIDTVIKGKTHKAVVIFIAGIVSLISFIPCIYILSIQTSLIPSGVISMDSIKNSLVPFLKSLMFMVFIIPFIAYHKHLKNEFKLFYIYSMIVVFVNMLLVLESFHFRYLVPSYFVYAFFGINICLSFFKRYKDDNKMISIILLLPLFVIMISFGREIVKQIHVYDVSSIKLISNFNRWKKSDENNLKINLTAYSSSIQERGQNSIYLQSINKRISNKHYMNAYDYLGNGNDKLFRSIFWNVDHYYKKK</sequence>
<keyword evidence="3" id="KW-1185">Reference proteome</keyword>
<feature type="transmembrane region" description="Helical" evidence="1">
    <location>
        <begin position="142"/>
        <end position="172"/>
    </location>
</feature>
<proteinExistence type="predicted"/>
<feature type="transmembrane region" description="Helical" evidence="1">
    <location>
        <begin position="112"/>
        <end position="130"/>
    </location>
</feature>
<feature type="transmembrane region" description="Helical" evidence="1">
    <location>
        <begin position="58"/>
        <end position="77"/>
    </location>
</feature>
<feature type="transmembrane region" description="Helical" evidence="1">
    <location>
        <begin position="283"/>
        <end position="301"/>
    </location>
</feature>
<feature type="transmembrane region" description="Helical" evidence="1">
    <location>
        <begin position="184"/>
        <end position="204"/>
    </location>
</feature>
<gene>
    <name evidence="2" type="ORF">DY048_01380</name>
</gene>
<feature type="transmembrane region" description="Helical" evidence="1">
    <location>
        <begin position="307"/>
        <end position="324"/>
    </location>
</feature>
<protein>
    <recommendedName>
        <fullName evidence="4">Glycosyltransferase RgtA/B/C/D-like domain-containing protein</fullName>
    </recommendedName>
</protein>
<keyword evidence="1" id="KW-0472">Membrane</keyword>
<feature type="transmembrane region" description="Helical" evidence="1">
    <location>
        <begin position="225"/>
        <end position="243"/>
    </location>
</feature>
<feature type="transmembrane region" description="Helical" evidence="1">
    <location>
        <begin position="255"/>
        <end position="271"/>
    </location>
</feature>
<keyword evidence="1" id="KW-0812">Transmembrane</keyword>
<evidence type="ECO:0008006" key="4">
    <source>
        <dbReference type="Google" id="ProtNLM"/>
    </source>
</evidence>
<reference evidence="2 3" key="1">
    <citation type="submission" date="2018-08" db="EMBL/GenBank/DDBJ databases">
        <title>Comparative genomics of wild bee and flower associated Lactobacillus reveals potential adaptation to the bee host.</title>
        <authorList>
            <person name="Vuong H.Q."/>
            <person name="Mcfrederick Q.S."/>
        </authorList>
    </citation>
    <scope>NUCLEOTIDE SEQUENCE [LARGE SCALE GENOMIC DNA]</scope>
    <source>
        <strain evidence="2 3">HV_04</strain>
    </source>
</reference>
<dbReference type="Proteomes" id="UP000767392">
    <property type="component" value="Unassembled WGS sequence"/>
</dbReference>